<comment type="activity regulation">
    <text evidence="6">Uridylyltransferase (UTase) activity is inhibited by glutamine, while glutamine activates uridylyl-removing (UR) activity.</text>
</comment>
<dbReference type="Pfam" id="PF01909">
    <property type="entry name" value="NTP_transf_2"/>
    <property type="match status" value="1"/>
</dbReference>
<keyword evidence="2 6" id="KW-0548">Nucleotidyltransferase</keyword>
<comment type="catalytic activity">
    <reaction evidence="6">
        <text>[protein-PII]-L-tyrosine + UTP = [protein-PII]-uridylyl-L-tyrosine + diphosphate</text>
        <dbReference type="Rhea" id="RHEA:13673"/>
        <dbReference type="Rhea" id="RHEA-COMP:12147"/>
        <dbReference type="Rhea" id="RHEA-COMP:12148"/>
        <dbReference type="ChEBI" id="CHEBI:33019"/>
        <dbReference type="ChEBI" id="CHEBI:46398"/>
        <dbReference type="ChEBI" id="CHEBI:46858"/>
        <dbReference type="ChEBI" id="CHEBI:90602"/>
        <dbReference type="EC" id="2.7.7.59"/>
    </reaction>
</comment>
<evidence type="ECO:0000256" key="4">
    <source>
        <dbReference type="ARBA" id="ARBA00022842"/>
    </source>
</evidence>
<comment type="similarity">
    <text evidence="6">Belongs to the GlnD family.</text>
</comment>
<evidence type="ECO:0000259" key="7">
    <source>
        <dbReference type="Pfam" id="PF01909"/>
    </source>
</evidence>
<keyword evidence="4 6" id="KW-0460">Magnesium</keyword>
<evidence type="ECO:0000256" key="2">
    <source>
        <dbReference type="ARBA" id="ARBA00022695"/>
    </source>
</evidence>
<dbReference type="Gene3D" id="1.20.120.330">
    <property type="entry name" value="Nucleotidyltransferases domain 2"/>
    <property type="match status" value="1"/>
</dbReference>
<keyword evidence="5 6" id="KW-0511">Multifunctional enzyme</keyword>
<dbReference type="HAMAP" id="MF_00277">
    <property type="entry name" value="PII_uridylyl_transf"/>
    <property type="match status" value="1"/>
</dbReference>
<feature type="domain" description="Polymerase nucleotidyl transferase" evidence="7">
    <location>
        <begin position="59"/>
        <end position="100"/>
    </location>
</feature>
<dbReference type="InterPro" id="IPR010043">
    <property type="entry name" value="UTase/UR"/>
</dbReference>
<dbReference type="Pfam" id="PF08335">
    <property type="entry name" value="GlnD_UR_UTase"/>
    <property type="match status" value="1"/>
</dbReference>
<keyword evidence="10" id="KW-1185">Reference proteome</keyword>
<comment type="cofactor">
    <cofactor evidence="6">
        <name>Mg(2+)</name>
        <dbReference type="ChEBI" id="CHEBI:18420"/>
    </cofactor>
</comment>
<dbReference type="EC" id="2.7.7.59" evidence="6"/>
<dbReference type="PANTHER" id="PTHR47320">
    <property type="entry name" value="BIFUNCTIONAL URIDYLYLTRANSFERASE/URIDYLYL-REMOVING ENZYME"/>
    <property type="match status" value="1"/>
</dbReference>
<feature type="domain" description="PII-uridylyltransferase/Glutamine-synthetase adenylyltransferase" evidence="8">
    <location>
        <begin position="174"/>
        <end position="317"/>
    </location>
</feature>
<comment type="caution">
    <text evidence="6">Lacks conserved residue(s) required for the propagation of feature annotation.</text>
</comment>
<keyword evidence="1 6" id="KW-0808">Transferase</keyword>
<keyword evidence="3 6" id="KW-0378">Hydrolase</keyword>
<comment type="catalytic activity">
    <reaction evidence="6">
        <text>[protein-PII]-uridylyl-L-tyrosine + H2O = [protein-PII]-L-tyrosine + UMP + H(+)</text>
        <dbReference type="Rhea" id="RHEA:48600"/>
        <dbReference type="Rhea" id="RHEA-COMP:12147"/>
        <dbReference type="Rhea" id="RHEA-COMP:12148"/>
        <dbReference type="ChEBI" id="CHEBI:15377"/>
        <dbReference type="ChEBI" id="CHEBI:15378"/>
        <dbReference type="ChEBI" id="CHEBI:46858"/>
        <dbReference type="ChEBI" id="CHEBI:57865"/>
        <dbReference type="ChEBI" id="CHEBI:90602"/>
    </reaction>
</comment>
<dbReference type="SUPFAM" id="SSF81593">
    <property type="entry name" value="Nucleotidyltransferase substrate binding subunit/domain"/>
    <property type="match status" value="1"/>
</dbReference>
<reference evidence="9" key="1">
    <citation type="submission" date="2022-09" db="EMBL/GenBank/DDBJ databases">
        <title>Shewanella sp. KJ10-1 sp.nov, isolated from marine algae.</title>
        <authorList>
            <person name="Butt M."/>
            <person name="Lee J.K."/>
            <person name="Kim J.M."/>
            <person name="Choi D.G."/>
        </authorList>
    </citation>
    <scope>NUCLEOTIDE SEQUENCE</scope>
    <source>
        <strain evidence="9">KJ10-1</strain>
    </source>
</reference>
<comment type="domain">
    <text evidence="6">Has four distinct domains: an N-terminal nucleotidyltransferase (NT) domain responsible for UTase activity, a central HD domain that encodes UR activity, and two C-terminal ACT domains that seem to have a role in glutamine sensing.</text>
</comment>
<gene>
    <name evidence="6" type="primary">glnD</name>
    <name evidence="9" type="ORF">N4T56_14505</name>
</gene>
<protein>
    <recommendedName>
        <fullName evidence="6">Bifunctional uridylyltransferase/uridylyl-removing enzyme</fullName>
        <shortName evidence="6">UTase/UR</shortName>
    </recommendedName>
    <alternativeName>
        <fullName evidence="6">Bifunctional [protein-PII] modification enzyme</fullName>
    </alternativeName>
    <alternativeName>
        <fullName evidence="6">Bifunctional nitrogen sensor protein</fullName>
    </alternativeName>
    <domain>
        <recommendedName>
            <fullName evidence="6">[Protein-PII] uridylyltransferase</fullName>
            <shortName evidence="6">PII uridylyltransferase</shortName>
            <shortName evidence="6">UTase</shortName>
            <ecNumber evidence="6">2.7.7.59</ecNumber>
        </recommendedName>
    </domain>
    <domain>
        <recommendedName>
            <fullName evidence="6">[Protein-PII]-UMP uridylyl-removing enzyme</fullName>
            <shortName evidence="6">UR</shortName>
            <ecNumber evidence="6">3.1.4.-</ecNumber>
        </recommendedName>
    </domain>
</protein>
<feature type="region of interest" description="Uridylyltransferase" evidence="6">
    <location>
        <begin position="1"/>
        <end position="335"/>
    </location>
</feature>
<evidence type="ECO:0000256" key="3">
    <source>
        <dbReference type="ARBA" id="ARBA00022801"/>
    </source>
</evidence>
<organism evidence="9 10">
    <name type="scientific">Shewanella phaeophyticola</name>
    <dbReference type="NCBI Taxonomy" id="2978345"/>
    <lineage>
        <taxon>Bacteria</taxon>
        <taxon>Pseudomonadati</taxon>
        <taxon>Pseudomonadota</taxon>
        <taxon>Gammaproteobacteria</taxon>
        <taxon>Alteromonadales</taxon>
        <taxon>Shewanellaceae</taxon>
        <taxon>Shewanella</taxon>
    </lineage>
</organism>
<accession>A0ABT2P470</accession>
<evidence type="ECO:0000256" key="6">
    <source>
        <dbReference type="HAMAP-Rule" id="MF_00277"/>
    </source>
</evidence>
<evidence type="ECO:0000259" key="8">
    <source>
        <dbReference type="Pfam" id="PF08335"/>
    </source>
</evidence>
<name>A0ABT2P470_9GAMM</name>
<dbReference type="RefSeq" id="WP_261733717.1">
    <property type="nucleotide sequence ID" value="NZ_JAODOQ010000001.1"/>
</dbReference>
<evidence type="ECO:0000256" key="5">
    <source>
        <dbReference type="ARBA" id="ARBA00023268"/>
    </source>
</evidence>
<dbReference type="InterPro" id="IPR043519">
    <property type="entry name" value="NT_sf"/>
</dbReference>
<evidence type="ECO:0000256" key="1">
    <source>
        <dbReference type="ARBA" id="ARBA00022679"/>
    </source>
</evidence>
<dbReference type="EC" id="3.1.4.-" evidence="6"/>
<dbReference type="SUPFAM" id="SSF81301">
    <property type="entry name" value="Nucleotidyltransferase"/>
    <property type="match status" value="1"/>
</dbReference>
<dbReference type="EMBL" id="JAODOQ010000001">
    <property type="protein sequence ID" value="MCT8987448.1"/>
    <property type="molecule type" value="Genomic_DNA"/>
</dbReference>
<sequence length="407" mass="46855">MLSLPASTDMRPDMTTAEFKQAIKSLDLFLQENIFQSAINDTLNKRSQFFDTLLCILWQSLELDHNHISLNAVGGYGRQTLHPFSDIDICIIHDGKLSATDGAKVSDFLTQLWDIGLDLGHAVRSLKDTFQACKEDVTIATSLLEIRHLYGNTEHQQQVLNALYGQDLWQSQAFFNAKLSEQQERHTKAQGTSFSIEPNLKTSPGGIRDIQTLTWVARKHFGVASMQSLRRFGFLTNDEYSELMECQHFLFRVRFALHQAAQRSENRLLLQYQAEVAKLMGFGDGMPIGESGNIAIEKMMRQLFRVMKRIGELNKILMAYFQREIIPQLKPQIIPINDNFEIVDQYIHVRDETVFIDRTQIMALFEFIAIHHDKIVGISAETLRSLRQVRRRLMGDLQDFQRCRETI</sequence>
<evidence type="ECO:0000313" key="9">
    <source>
        <dbReference type="EMBL" id="MCT8987448.1"/>
    </source>
</evidence>
<dbReference type="PANTHER" id="PTHR47320:SF1">
    <property type="entry name" value="BIFUNCTIONAL URIDYLYLTRANSFERASE_URIDYLYL-REMOVING ENZYME"/>
    <property type="match status" value="1"/>
</dbReference>
<comment type="caution">
    <text evidence="9">The sequence shown here is derived from an EMBL/GenBank/DDBJ whole genome shotgun (WGS) entry which is preliminary data.</text>
</comment>
<dbReference type="Proteomes" id="UP001431192">
    <property type="component" value="Unassembled WGS sequence"/>
</dbReference>
<dbReference type="InterPro" id="IPR013546">
    <property type="entry name" value="PII_UdlTrfase/GS_AdlTrfase"/>
</dbReference>
<comment type="function">
    <text evidence="6">Modifies, by uridylylation and deuridylylation, the PII regulatory proteins (GlnB and homologs), in response to the nitrogen status of the cell that GlnD senses through the glutamine level. Under low glutamine levels, catalyzes the conversion of the PII proteins and UTP to PII-UMP and PPi, while under higher glutamine levels, GlnD hydrolyzes PII-UMP to PII and UMP (deuridylylation). Thus, controls uridylylation state and activity of the PII proteins, and plays an important role in the regulation of nitrogen metabolism.</text>
</comment>
<proteinExistence type="inferred from homology"/>
<dbReference type="InterPro" id="IPR002934">
    <property type="entry name" value="Polymerase_NTP_transf_dom"/>
</dbReference>
<evidence type="ECO:0000313" key="10">
    <source>
        <dbReference type="Proteomes" id="UP001431192"/>
    </source>
</evidence>
<dbReference type="CDD" id="cd05401">
    <property type="entry name" value="NT_GlnE_GlnD_like"/>
    <property type="match status" value="1"/>
</dbReference>